<dbReference type="FunFam" id="2.60.40.10:FF:000171">
    <property type="entry name" value="protein-glutamine gamma-glutamyltransferase 6"/>
    <property type="match status" value="1"/>
</dbReference>
<keyword evidence="5" id="KW-0012">Acyltransferase</keyword>
<dbReference type="PANTHER" id="PTHR11590:SF82">
    <property type="entry name" value="PROTEIN-GLUTAMINE GAMMA-GLUTAMYLTRANSFERASE E"/>
    <property type="match status" value="1"/>
</dbReference>
<keyword evidence="3 9" id="KW-0479">Metal-binding</keyword>
<dbReference type="InterPro" id="IPR002931">
    <property type="entry name" value="Transglutaminase-like"/>
</dbReference>
<feature type="compositionally biased region" description="Basic and acidic residues" evidence="10">
    <location>
        <begin position="474"/>
        <end position="485"/>
    </location>
</feature>
<dbReference type="InterPro" id="IPR050779">
    <property type="entry name" value="Transglutaminase"/>
</dbReference>
<dbReference type="GO" id="GO:0046872">
    <property type="term" value="F:metal ion binding"/>
    <property type="evidence" value="ECO:0007669"/>
    <property type="project" value="UniProtKB-KW"/>
</dbReference>
<dbReference type="InterPro" id="IPR038765">
    <property type="entry name" value="Papain-like_cys_pep_sf"/>
</dbReference>
<dbReference type="InterPro" id="IPR014756">
    <property type="entry name" value="Ig_E-set"/>
</dbReference>
<dbReference type="FunFam" id="2.60.40.10:FF:000090">
    <property type="entry name" value="Protein-glutamine gamma-glutamyltransferase 2"/>
    <property type="match status" value="1"/>
</dbReference>
<evidence type="ECO:0000256" key="7">
    <source>
        <dbReference type="ARBA" id="ARBA00051843"/>
    </source>
</evidence>
<feature type="active site" evidence="8">
    <location>
        <position position="274"/>
    </location>
</feature>
<keyword evidence="12" id="KW-1185">Reference proteome</keyword>
<dbReference type="FunFam" id="3.90.260.10:FF:000001">
    <property type="entry name" value="Protein-glutamine gamma-glutamyltransferase 2"/>
    <property type="match status" value="1"/>
</dbReference>
<evidence type="ECO:0000256" key="1">
    <source>
        <dbReference type="ARBA" id="ARBA00005968"/>
    </source>
</evidence>
<dbReference type="InterPro" id="IPR036985">
    <property type="entry name" value="Transglutaminase-like_sf"/>
</dbReference>
<dbReference type="PIRSF" id="PIRSF000459">
    <property type="entry name" value="TGM_EBP42"/>
    <property type="match status" value="1"/>
</dbReference>
<evidence type="ECO:0000256" key="4">
    <source>
        <dbReference type="ARBA" id="ARBA00022837"/>
    </source>
</evidence>
<dbReference type="InterPro" id="IPR023608">
    <property type="entry name" value="Transglutaminase_animal"/>
</dbReference>
<dbReference type="OrthoDB" id="437511at2759"/>
<dbReference type="Pfam" id="PF00927">
    <property type="entry name" value="Transglut_C"/>
    <property type="match status" value="2"/>
</dbReference>
<dbReference type="PANTHER" id="PTHR11590">
    <property type="entry name" value="PROTEIN-GLUTAMINE GAMMA-GLUTAMYLTRANSFERASE"/>
    <property type="match status" value="1"/>
</dbReference>
<evidence type="ECO:0000256" key="5">
    <source>
        <dbReference type="ARBA" id="ARBA00023315"/>
    </source>
</evidence>
<dbReference type="RefSeq" id="XP_041431993.1">
    <property type="nucleotide sequence ID" value="XM_041576059.1"/>
</dbReference>
<feature type="active site" evidence="8">
    <location>
        <position position="331"/>
    </location>
</feature>
<dbReference type="GO" id="GO:0030216">
    <property type="term" value="P:keratinocyte differentiation"/>
    <property type="evidence" value="ECO:0000318"/>
    <property type="project" value="GO_Central"/>
</dbReference>
<evidence type="ECO:0000256" key="10">
    <source>
        <dbReference type="SAM" id="MobiDB-lite"/>
    </source>
</evidence>
<dbReference type="Pfam" id="PF01841">
    <property type="entry name" value="Transglut_core"/>
    <property type="match status" value="1"/>
</dbReference>
<dbReference type="Proteomes" id="UP000186698">
    <property type="component" value="Chromosome 9_10L"/>
</dbReference>
<dbReference type="Pfam" id="PF00868">
    <property type="entry name" value="Transglut_N"/>
    <property type="match status" value="1"/>
</dbReference>
<feature type="binding site" evidence="9">
    <location>
        <position position="444"/>
    </location>
    <ligand>
        <name>Ca(2+)</name>
        <dbReference type="ChEBI" id="CHEBI:29108"/>
    </ligand>
</feature>
<reference evidence="13" key="1">
    <citation type="submission" date="2025-08" db="UniProtKB">
        <authorList>
            <consortium name="RefSeq"/>
        </authorList>
    </citation>
    <scope>IDENTIFICATION</scope>
    <source>
        <strain evidence="13">J_2021</strain>
        <tissue evidence="13">Erythrocytes</tissue>
    </source>
</reference>
<organism evidence="12 13">
    <name type="scientific">Xenopus laevis</name>
    <name type="common">African clawed frog</name>
    <dbReference type="NCBI Taxonomy" id="8355"/>
    <lineage>
        <taxon>Eukaryota</taxon>
        <taxon>Metazoa</taxon>
        <taxon>Chordata</taxon>
        <taxon>Craniata</taxon>
        <taxon>Vertebrata</taxon>
        <taxon>Euteleostomi</taxon>
        <taxon>Amphibia</taxon>
        <taxon>Batrachia</taxon>
        <taxon>Anura</taxon>
        <taxon>Pipoidea</taxon>
        <taxon>Pipidae</taxon>
        <taxon>Xenopodinae</taxon>
        <taxon>Xenopus</taxon>
        <taxon>Xenopus</taxon>
    </lineage>
</organism>
<comment type="similarity">
    <text evidence="1">Belongs to the transglutaminase superfamily. Transglutaminase family.</text>
</comment>
<dbReference type="EC" id="2.3.2.13" evidence="6"/>
<feature type="binding site" evidence="9">
    <location>
        <position position="449"/>
    </location>
    <ligand>
        <name>Ca(2+)</name>
        <dbReference type="ChEBI" id="CHEBI:29108"/>
    </ligand>
</feature>
<dbReference type="InterPro" id="IPR013808">
    <property type="entry name" value="Transglutaminase_AS"/>
</dbReference>
<dbReference type="SUPFAM" id="SSF54001">
    <property type="entry name" value="Cysteine proteinases"/>
    <property type="match status" value="1"/>
</dbReference>
<protein>
    <recommendedName>
        <fullName evidence="6">protein-glutamine gamma-glutamyltransferase</fullName>
        <ecNumber evidence="6">2.3.2.13</ecNumber>
    </recommendedName>
</protein>
<feature type="domain" description="Transglutaminase-like" evidence="11">
    <location>
        <begin position="266"/>
        <end position="357"/>
    </location>
</feature>
<dbReference type="CTD" id="108701799"/>
<dbReference type="InterPro" id="IPR008958">
    <property type="entry name" value="Transglutaminase_C"/>
</dbReference>
<name>A0A8J1LQZ6_XENLA</name>
<comment type="catalytic activity">
    <reaction evidence="7">
        <text>L-glutaminyl-[protein] + L-lysyl-[protein] = [protein]-L-lysyl-N(6)-5-L-glutamyl-[protein] + NH4(+)</text>
        <dbReference type="Rhea" id="RHEA:54816"/>
        <dbReference type="Rhea" id="RHEA-COMP:9752"/>
        <dbReference type="Rhea" id="RHEA-COMP:10207"/>
        <dbReference type="Rhea" id="RHEA-COMP:14005"/>
        <dbReference type="ChEBI" id="CHEBI:28938"/>
        <dbReference type="ChEBI" id="CHEBI:29969"/>
        <dbReference type="ChEBI" id="CHEBI:30011"/>
        <dbReference type="ChEBI" id="CHEBI:138370"/>
        <dbReference type="EC" id="2.3.2.13"/>
    </reaction>
</comment>
<evidence type="ECO:0000256" key="6">
    <source>
        <dbReference type="ARBA" id="ARBA00024222"/>
    </source>
</evidence>
<evidence type="ECO:0000256" key="8">
    <source>
        <dbReference type="PIRSR" id="PIRSR000459-1"/>
    </source>
</evidence>
<keyword evidence="4 9" id="KW-0106">Calcium</keyword>
<sequence length="699" mass="77647">MATLQLRSVYLQKETNAANHHTSDYDYDYKTVLARRGNSVQIILNFSRGFYTGESLSISVETGPSPSVSKKTKAVMPVYRYVNPKTWSAFLHQRTRGTVTININIPVDAVIGRYKVTATVSRYGRSMSYRLPELIVLFNPWNPEDQVYMSNEAERNEYVLNETGLIFTGSANSRGSRRWDYAQFEGDILDICLLLLDKSLEYKTDPTTDVSRRNDPVYVGRVLSAMVNSNDDSGVLVGNWSGKYTGGQSPGSWNGSAAILRSWSKNGSVKFGQCWVYAGVLCTALRCLGIPARVITNFESAHDTNTNLLIEQYFDEFGKSLPSPDSVWNFHCWDEGWFTRKDLGEDYGGWQILDATPQEPSEGIFRLGPSSQKAVKEGEVTSDYDTTFVFGEVNSDRKRFIRFNDGRPLSSVYTDTESVGKFISTKAVGSLTRLDVTNDYKYPEGSAKEREIFDKARNTLLSLGIAPMFARTSMRSEQDEPEAPKPEITSSFKWSGDPQIGDDVTFILTIKNPTSAKKNIKLKFTVTAIVYNRATVKDILTHSQSVTVAANKEESVSLIVEYGKYQKALTSDNMIQAAAVCEEENGATLLSETVLTLKNPPLQMKVPEKVVINQDISVEVTFYNTVGDVLKNGSLTLEGSGLIKEPTQIQVTDLKPGEKYSTKVAITPYKVGEKNLSANFSADKLSDVKAYATVKVGST</sequence>
<feature type="region of interest" description="Disordered" evidence="10">
    <location>
        <begin position="473"/>
        <end position="494"/>
    </location>
</feature>
<accession>A0A8J1LQZ6</accession>
<dbReference type="Gene3D" id="3.90.260.10">
    <property type="entry name" value="Transglutaminase-like"/>
    <property type="match status" value="1"/>
</dbReference>
<dbReference type="InterPro" id="IPR013783">
    <property type="entry name" value="Ig-like_fold"/>
</dbReference>
<dbReference type="PROSITE" id="PS00547">
    <property type="entry name" value="TRANSGLUTAMINASES"/>
    <property type="match status" value="1"/>
</dbReference>
<dbReference type="GeneID" id="108701799"/>
<dbReference type="Gene3D" id="2.60.40.10">
    <property type="entry name" value="Immunoglobulins"/>
    <property type="match status" value="3"/>
</dbReference>
<evidence type="ECO:0000256" key="2">
    <source>
        <dbReference type="ARBA" id="ARBA00022679"/>
    </source>
</evidence>
<feature type="binding site" evidence="9">
    <location>
        <position position="394"/>
    </location>
    <ligand>
        <name>Ca(2+)</name>
        <dbReference type="ChEBI" id="CHEBI:29108"/>
    </ligand>
</feature>
<dbReference type="SMART" id="SM00460">
    <property type="entry name" value="TGc"/>
    <property type="match status" value="1"/>
</dbReference>
<dbReference type="AlphaFoldDB" id="A0A8J1LQZ6"/>
<keyword evidence="2" id="KW-0808">Transferase</keyword>
<evidence type="ECO:0000256" key="3">
    <source>
        <dbReference type="ARBA" id="ARBA00022723"/>
    </source>
</evidence>
<evidence type="ECO:0000256" key="9">
    <source>
        <dbReference type="PIRSR" id="PIRSR000459-2"/>
    </source>
</evidence>
<dbReference type="InterPro" id="IPR036238">
    <property type="entry name" value="Transglutaminase_C_sf"/>
</dbReference>
<proteinExistence type="inferred from homology"/>
<dbReference type="SUPFAM" id="SSF49309">
    <property type="entry name" value="Transglutaminase, two C-terminal domains"/>
    <property type="match status" value="2"/>
</dbReference>
<evidence type="ECO:0000313" key="12">
    <source>
        <dbReference type="Proteomes" id="UP000186698"/>
    </source>
</evidence>
<comment type="cofactor">
    <cofactor evidence="9">
        <name>Ca(2+)</name>
        <dbReference type="ChEBI" id="CHEBI:29108"/>
    </cofactor>
    <text evidence="9">Binds 1 Ca(2+) ion per subunit.</text>
</comment>
<dbReference type="InterPro" id="IPR001102">
    <property type="entry name" value="Transglutaminase_N"/>
</dbReference>
<feature type="binding site" evidence="9">
    <location>
        <position position="396"/>
    </location>
    <ligand>
        <name>Ca(2+)</name>
        <dbReference type="ChEBI" id="CHEBI:29108"/>
    </ligand>
</feature>
<evidence type="ECO:0000259" key="11">
    <source>
        <dbReference type="SMART" id="SM00460"/>
    </source>
</evidence>
<dbReference type="SUPFAM" id="SSF81296">
    <property type="entry name" value="E set domains"/>
    <property type="match status" value="1"/>
</dbReference>
<feature type="active site" evidence="8">
    <location>
        <position position="354"/>
    </location>
</feature>
<gene>
    <name evidence="13" type="primary">tgm3l.8.L</name>
</gene>
<evidence type="ECO:0000313" key="13">
    <source>
        <dbReference type="RefSeq" id="XP_041431993.1"/>
    </source>
</evidence>
<dbReference type="KEGG" id="xla:108701799"/>
<dbReference type="GO" id="GO:0003810">
    <property type="term" value="F:protein-glutamine gamma-glutamyltransferase activity"/>
    <property type="evidence" value="ECO:0000318"/>
    <property type="project" value="GO_Central"/>
</dbReference>